<reference evidence="2" key="1">
    <citation type="submission" date="2020-10" db="EMBL/GenBank/DDBJ databases">
        <authorList>
            <person name="Gilroy R."/>
        </authorList>
    </citation>
    <scope>NUCLEOTIDE SEQUENCE</scope>
    <source>
        <strain evidence="2">ChiW3-316</strain>
    </source>
</reference>
<evidence type="ECO:0000313" key="3">
    <source>
        <dbReference type="Proteomes" id="UP000824107"/>
    </source>
</evidence>
<comment type="caution">
    <text evidence="2">The sequence shown here is derived from an EMBL/GenBank/DDBJ whole genome shotgun (WGS) entry which is preliminary data.</text>
</comment>
<dbReference type="AlphaFoldDB" id="A0A9D1SBC1"/>
<gene>
    <name evidence="2" type="ORF">IAD20_04475</name>
</gene>
<name>A0A9D1SBC1_9PROT</name>
<protein>
    <submittedName>
        <fullName evidence="2">Uncharacterized protein</fullName>
    </submittedName>
</protein>
<dbReference type="Proteomes" id="UP000824107">
    <property type="component" value="Unassembled WGS sequence"/>
</dbReference>
<reference evidence="2" key="2">
    <citation type="journal article" date="2021" name="PeerJ">
        <title>Extensive microbial diversity within the chicken gut microbiome revealed by metagenomics and culture.</title>
        <authorList>
            <person name="Gilroy R."/>
            <person name="Ravi A."/>
            <person name="Getino M."/>
            <person name="Pursley I."/>
            <person name="Horton D.L."/>
            <person name="Alikhan N.F."/>
            <person name="Baker D."/>
            <person name="Gharbi K."/>
            <person name="Hall N."/>
            <person name="Watson M."/>
            <person name="Adriaenssens E.M."/>
            <person name="Foster-Nyarko E."/>
            <person name="Jarju S."/>
            <person name="Secka A."/>
            <person name="Antonio M."/>
            <person name="Oren A."/>
            <person name="Chaudhuri R.R."/>
            <person name="La Ragione R."/>
            <person name="Hildebrand F."/>
            <person name="Pallen M.J."/>
        </authorList>
    </citation>
    <scope>NUCLEOTIDE SEQUENCE</scope>
    <source>
        <strain evidence="2">ChiW3-316</strain>
    </source>
</reference>
<organism evidence="2 3">
    <name type="scientific">Candidatus Scatocola faecipullorum</name>
    <dbReference type="NCBI Taxonomy" id="2840917"/>
    <lineage>
        <taxon>Bacteria</taxon>
        <taxon>Pseudomonadati</taxon>
        <taxon>Pseudomonadota</taxon>
        <taxon>Alphaproteobacteria</taxon>
        <taxon>Rhodospirillales</taxon>
        <taxon>Rhodospirillaceae</taxon>
        <taxon>Rhodospirillaceae incertae sedis</taxon>
        <taxon>Candidatus Scatocola</taxon>
    </lineage>
</organism>
<sequence length="439" mass="49337">MKKLIIEAPSGLDPKYKLWAREAAGEMLSLFPEYKSSFQIEFDELCRHGQTEIDQAAFDRLPDDEFKRKFVRLSNGKYLVPYASEAWYLAQSSAENRANGIDAADMEKYGKLKAEGMLHRKSQDIVVSLLGSDIQPAFYGYGIDGLNAVISTPNCNDKEFFITIFMHEFGHILNATHERRPHTKDDPALGVHCTNDKCIMGESNYHDLTRERLERKRKNRPPFCDECIAAMREKLENIPGLTKAVAVSHANALPVLPHNDDNWKNGWRTHYRAVAARDKFTYHEDVKNPNFVAEITRNDGSKLNIEANNEYNLSLGAQTADGKDDIPAIKDFADVVAKAAADNSVIEFASIRDDEFKARLLIACLEASPRMKTNKAPNITPAFLKNIDPKTKARLQKALTGNRQHGNGNTPQPRPNRPPHRPGSGNRRYTSGRQSGGRS</sequence>
<accession>A0A9D1SBC1</accession>
<feature type="region of interest" description="Disordered" evidence="1">
    <location>
        <begin position="399"/>
        <end position="439"/>
    </location>
</feature>
<dbReference type="EMBL" id="DVNC01000029">
    <property type="protein sequence ID" value="HIU53318.1"/>
    <property type="molecule type" value="Genomic_DNA"/>
</dbReference>
<dbReference type="GO" id="GO:0008237">
    <property type="term" value="F:metallopeptidase activity"/>
    <property type="evidence" value="ECO:0007669"/>
    <property type="project" value="InterPro"/>
</dbReference>
<dbReference type="Gene3D" id="3.40.390.10">
    <property type="entry name" value="Collagenase (Catalytic Domain)"/>
    <property type="match status" value="1"/>
</dbReference>
<dbReference type="InterPro" id="IPR024079">
    <property type="entry name" value="MetalloPept_cat_dom_sf"/>
</dbReference>
<dbReference type="SUPFAM" id="SSF55486">
    <property type="entry name" value="Metalloproteases ('zincins'), catalytic domain"/>
    <property type="match status" value="1"/>
</dbReference>
<evidence type="ECO:0000313" key="2">
    <source>
        <dbReference type="EMBL" id="HIU53318.1"/>
    </source>
</evidence>
<proteinExistence type="predicted"/>
<evidence type="ECO:0000256" key="1">
    <source>
        <dbReference type="SAM" id="MobiDB-lite"/>
    </source>
</evidence>